<dbReference type="GO" id="GO:0005737">
    <property type="term" value="C:cytoplasm"/>
    <property type="evidence" value="ECO:0007669"/>
    <property type="project" value="TreeGrafter"/>
</dbReference>
<feature type="transmembrane region" description="Helical" evidence="1">
    <location>
        <begin position="362"/>
        <end position="382"/>
    </location>
</feature>
<dbReference type="PANTHER" id="PTHR13325:SF3">
    <property type="entry name" value="MEMBRANE-BOUND TRANSCRIPTION FACTOR SITE-2 PROTEASE"/>
    <property type="match status" value="1"/>
</dbReference>
<proteinExistence type="predicted"/>
<feature type="transmembrane region" description="Helical" evidence="1">
    <location>
        <begin position="221"/>
        <end position="242"/>
    </location>
</feature>
<dbReference type="GO" id="GO:0016020">
    <property type="term" value="C:membrane"/>
    <property type="evidence" value="ECO:0007669"/>
    <property type="project" value="InterPro"/>
</dbReference>
<evidence type="ECO:0000256" key="1">
    <source>
        <dbReference type="SAM" id="Phobius"/>
    </source>
</evidence>
<feature type="transmembrane region" description="Helical" evidence="1">
    <location>
        <begin position="403"/>
        <end position="422"/>
    </location>
</feature>
<dbReference type="GO" id="GO:0031293">
    <property type="term" value="P:membrane protein intracellular domain proteolysis"/>
    <property type="evidence" value="ECO:0007669"/>
    <property type="project" value="TreeGrafter"/>
</dbReference>
<dbReference type="AlphaFoldDB" id="A0A517NZS2"/>
<dbReference type="InterPro" id="IPR001193">
    <property type="entry name" value="MBTPS2"/>
</dbReference>
<dbReference type="Gene3D" id="2.40.30.170">
    <property type="match status" value="1"/>
</dbReference>
<evidence type="ECO:0000313" key="3">
    <source>
        <dbReference type="Proteomes" id="UP000319817"/>
    </source>
</evidence>
<reference evidence="2 3" key="1">
    <citation type="submission" date="2019-02" db="EMBL/GenBank/DDBJ databases">
        <title>Deep-cultivation of Planctomycetes and their phenomic and genomic characterization uncovers novel biology.</title>
        <authorList>
            <person name="Wiegand S."/>
            <person name="Jogler M."/>
            <person name="Boedeker C."/>
            <person name="Pinto D."/>
            <person name="Vollmers J."/>
            <person name="Rivas-Marin E."/>
            <person name="Kohn T."/>
            <person name="Peeters S.H."/>
            <person name="Heuer A."/>
            <person name="Rast P."/>
            <person name="Oberbeckmann S."/>
            <person name="Bunk B."/>
            <person name="Jeske O."/>
            <person name="Meyerdierks A."/>
            <person name="Storesund J.E."/>
            <person name="Kallscheuer N."/>
            <person name="Luecker S."/>
            <person name="Lage O.M."/>
            <person name="Pohl T."/>
            <person name="Merkel B.J."/>
            <person name="Hornburger P."/>
            <person name="Mueller R.-W."/>
            <person name="Bruemmer F."/>
            <person name="Labrenz M."/>
            <person name="Spormann A.M."/>
            <person name="Op den Camp H."/>
            <person name="Overmann J."/>
            <person name="Amann R."/>
            <person name="Jetten M.S.M."/>
            <person name="Mascher T."/>
            <person name="Medema M.H."/>
            <person name="Devos D.P."/>
            <person name="Kaster A.-K."/>
            <person name="Ovreas L."/>
            <person name="Rohde M."/>
            <person name="Galperin M.Y."/>
            <person name="Jogler C."/>
        </authorList>
    </citation>
    <scope>NUCLEOTIDE SEQUENCE [LARGE SCALE GENOMIC DNA]</scope>
    <source>
        <strain evidence="2 3">K23_9</strain>
    </source>
</reference>
<organism evidence="2 3">
    <name type="scientific">Stieleria marina</name>
    <dbReference type="NCBI Taxonomy" id="1930275"/>
    <lineage>
        <taxon>Bacteria</taxon>
        <taxon>Pseudomonadati</taxon>
        <taxon>Planctomycetota</taxon>
        <taxon>Planctomycetia</taxon>
        <taxon>Pirellulales</taxon>
        <taxon>Pirellulaceae</taxon>
        <taxon>Stieleria</taxon>
    </lineage>
</organism>
<dbReference type="Proteomes" id="UP000319817">
    <property type="component" value="Chromosome"/>
</dbReference>
<gene>
    <name evidence="2" type="ORF">K239x_46410</name>
</gene>
<dbReference type="GO" id="GO:0004222">
    <property type="term" value="F:metalloendopeptidase activity"/>
    <property type="evidence" value="ECO:0007669"/>
    <property type="project" value="InterPro"/>
</dbReference>
<feature type="transmembrane region" description="Helical" evidence="1">
    <location>
        <begin position="330"/>
        <end position="356"/>
    </location>
</feature>
<accession>A0A517NZS2</accession>
<feature type="transmembrane region" description="Helical" evidence="1">
    <location>
        <begin position="248"/>
        <end position="268"/>
    </location>
</feature>
<feature type="transmembrane region" description="Helical" evidence="1">
    <location>
        <begin position="158"/>
        <end position="175"/>
    </location>
</feature>
<evidence type="ECO:0000313" key="2">
    <source>
        <dbReference type="EMBL" id="QDT12630.1"/>
    </source>
</evidence>
<dbReference type="PANTHER" id="PTHR13325">
    <property type="entry name" value="PROTEASE M50 MEMBRANE-BOUND TRANSCRIPTION FACTOR SITE 2 PROTEASE"/>
    <property type="match status" value="1"/>
</dbReference>
<keyword evidence="1" id="KW-0812">Transmembrane</keyword>
<protein>
    <submittedName>
        <fullName evidence="2">Peptidase family M50</fullName>
    </submittedName>
</protein>
<keyword evidence="1" id="KW-1133">Transmembrane helix</keyword>
<dbReference type="EMBL" id="CP036526">
    <property type="protein sequence ID" value="QDT12630.1"/>
    <property type="molecule type" value="Genomic_DNA"/>
</dbReference>
<feature type="transmembrane region" description="Helical" evidence="1">
    <location>
        <begin position="122"/>
        <end position="142"/>
    </location>
</feature>
<name>A0A517NZS2_9BACT</name>
<keyword evidence="3" id="KW-1185">Reference proteome</keyword>
<keyword evidence="1" id="KW-0472">Membrane</keyword>
<sequence length="701" mass="76824">MGRREFVVVKDPLSRAYYYFSEREWSILELLDGERSLTEIVSECAKRFAPDFVSPQALLQFVADARSKGLLRGGGAPPVGAPQFAWLRNPLAIRMPGINPDALLGRVATTTQWSAAYLTSPVFWVVWLVAIAGAAMTVLVHFESFSQHVGQAASQTSLSWWLLIASVVSVTKIVHELAHAMCCKLFGGECRELGVMFLVGVPCLYCDVSDAWMIPQRWKRVLISAAGMLAELTIATFAVVAWRFLDAGVARDVCVSIIVVCSVSTLLFNGNPLLRYDGYFILSDLVGIPNLASQARQLIRNWVRRFVWALPRVGSGESERPGVPVWHRSFFVGYGLLSAAYRMLIMFTLGSIAYGWLSSYGLNQLATFLVLGLVVAVAYRMVKPLLHRPEQADANLKDAGKRQVMLVAVGAVSLVLILLVPLPRHITVPSMVQATNAKPVYVATQGQVVDAVAYQSDVSEGDVLANLVNPDMVLQLAKQTTRRNEMRAQIDGLRKQQVSRPELASQIPATADLLASVTQRCQVLQESVDELVIRSPSSGRFYPPSNLLKADQDEVRQTWAGTPLQPSNRSAFLTAGTLVGHVGHPTDREAILLVDQADITLMQIGQSVSLLLPNRSRGSVLGKVTEVSPTPIETIPREFYASELIALPSHLALQRPAAAYYQVRVELGRSAATLAVRSTSQARIRVRSASLFRRIAEALAN</sequence>